<accession>A0A520MSZ7</accession>
<dbReference type="GO" id="GO:0015232">
    <property type="term" value="F:heme transmembrane transporter activity"/>
    <property type="evidence" value="ECO:0007669"/>
    <property type="project" value="InterPro"/>
</dbReference>
<feature type="transmembrane region" description="Helical" evidence="6">
    <location>
        <begin position="147"/>
        <end position="165"/>
    </location>
</feature>
<organism evidence="7 8">
    <name type="scientific">SAR86 cluster bacterium</name>
    <dbReference type="NCBI Taxonomy" id="2030880"/>
    <lineage>
        <taxon>Bacteria</taxon>
        <taxon>Pseudomonadati</taxon>
        <taxon>Pseudomonadota</taxon>
        <taxon>Gammaproteobacteria</taxon>
        <taxon>SAR86 cluster</taxon>
    </lineage>
</organism>
<comment type="similarity">
    <text evidence="2">Belongs to the CcmB/CycW/HelB family.</text>
</comment>
<dbReference type="InterPro" id="IPR003544">
    <property type="entry name" value="Cyt_c_biogenesis_CcmB"/>
</dbReference>
<keyword evidence="4 6" id="KW-1133">Transmembrane helix</keyword>
<feature type="transmembrane region" description="Helical" evidence="6">
    <location>
        <begin position="177"/>
        <end position="201"/>
    </location>
</feature>
<name>A0A520MSZ7_9GAMM</name>
<evidence type="ECO:0000256" key="1">
    <source>
        <dbReference type="ARBA" id="ARBA00004141"/>
    </source>
</evidence>
<keyword evidence="3 6" id="KW-0812">Transmembrane</keyword>
<comment type="subcellular location">
    <subcellularLocation>
        <location evidence="1">Membrane</location>
        <topology evidence="1">Multi-pass membrane protein</topology>
    </subcellularLocation>
</comment>
<keyword evidence="5 6" id="KW-0472">Membrane</keyword>
<comment type="caution">
    <text evidence="7">The sequence shown here is derived from an EMBL/GenBank/DDBJ whole genome shotgun (WGS) entry which is preliminary data.</text>
</comment>
<evidence type="ECO:0000313" key="7">
    <source>
        <dbReference type="EMBL" id="RZO24340.1"/>
    </source>
</evidence>
<dbReference type="GO" id="GO:0016020">
    <property type="term" value="C:membrane"/>
    <property type="evidence" value="ECO:0007669"/>
    <property type="project" value="UniProtKB-SubCell"/>
</dbReference>
<dbReference type="Pfam" id="PF03379">
    <property type="entry name" value="CcmB"/>
    <property type="match status" value="1"/>
</dbReference>
<dbReference type="EMBL" id="SHBL01000009">
    <property type="protein sequence ID" value="RZO24340.1"/>
    <property type="molecule type" value="Genomic_DNA"/>
</dbReference>
<evidence type="ECO:0000256" key="6">
    <source>
        <dbReference type="SAM" id="Phobius"/>
    </source>
</evidence>
<reference evidence="7 8" key="1">
    <citation type="submission" date="2019-02" db="EMBL/GenBank/DDBJ databases">
        <title>Prokaryotic population dynamics and viral predation in marine succession experiment using metagenomics: the confinement effect.</title>
        <authorList>
            <person name="Haro-Moreno J.M."/>
            <person name="Rodriguez-Valera F."/>
            <person name="Lopez-Perez M."/>
        </authorList>
    </citation>
    <scope>NUCLEOTIDE SEQUENCE [LARGE SCALE GENOMIC DNA]</scope>
    <source>
        <strain evidence="7">MED-G166</strain>
    </source>
</reference>
<dbReference type="GO" id="GO:0017004">
    <property type="term" value="P:cytochrome complex assembly"/>
    <property type="evidence" value="ECO:0007669"/>
    <property type="project" value="InterPro"/>
</dbReference>
<evidence type="ECO:0000256" key="3">
    <source>
        <dbReference type="ARBA" id="ARBA00022692"/>
    </source>
</evidence>
<dbReference type="AlphaFoldDB" id="A0A520MSZ7"/>
<sequence>MCKIMDVLSWQTTKKSLQRVIRFYWRRMFKDLRREFGLIFLIPKNIYLPLSIFGIIFLIFFLLDFDESLTYVSSFIASFITIFIISESTFKDDYATGYIEQKLCETESLIFYLFAKYLANLILVYLPMTLLAFLINGFNDNYLLELIFAYIVMLSTLYFFFNLGSAISIKRNNSLNALLIIPLLIPFIILVEEIFIAGKIMPNLNFLMAYFIFSATFINYAIIQILKIQSK</sequence>
<proteinExistence type="inferred from homology"/>
<feature type="transmembrane region" description="Helical" evidence="6">
    <location>
        <begin position="109"/>
        <end position="135"/>
    </location>
</feature>
<feature type="transmembrane region" description="Helical" evidence="6">
    <location>
        <begin position="36"/>
        <end position="63"/>
    </location>
</feature>
<feature type="transmembrane region" description="Helical" evidence="6">
    <location>
        <begin position="69"/>
        <end position="88"/>
    </location>
</feature>
<gene>
    <name evidence="7" type="ORF">EVA99_01800</name>
</gene>
<evidence type="ECO:0000256" key="5">
    <source>
        <dbReference type="ARBA" id="ARBA00023136"/>
    </source>
</evidence>
<protein>
    <submittedName>
        <fullName evidence="7">Uncharacterized protein</fullName>
    </submittedName>
</protein>
<evidence type="ECO:0000256" key="4">
    <source>
        <dbReference type="ARBA" id="ARBA00022989"/>
    </source>
</evidence>
<feature type="transmembrane region" description="Helical" evidence="6">
    <location>
        <begin position="207"/>
        <end position="226"/>
    </location>
</feature>
<evidence type="ECO:0000313" key="8">
    <source>
        <dbReference type="Proteomes" id="UP000320146"/>
    </source>
</evidence>
<dbReference type="Proteomes" id="UP000320146">
    <property type="component" value="Unassembled WGS sequence"/>
</dbReference>
<evidence type="ECO:0000256" key="2">
    <source>
        <dbReference type="ARBA" id="ARBA00010544"/>
    </source>
</evidence>